<feature type="compositionally biased region" description="Low complexity" evidence="1">
    <location>
        <begin position="153"/>
        <end position="165"/>
    </location>
</feature>
<dbReference type="InterPro" id="IPR023393">
    <property type="entry name" value="START-like_dom_sf"/>
</dbReference>
<evidence type="ECO:0000313" key="3">
    <source>
        <dbReference type="EMBL" id="MBE1523442.1"/>
    </source>
</evidence>
<sequence length="215" mass="23858">MSTRVEEAVVVEVPLSTAYDQWTQFEEFPRFMGGVASVRQLSEKRLEWVAEIGGVRRQWEADIVEQVPDSKIAWTATEGATNTGEVTFSAEGDQRTRVNLVLEYEPADWVEKAGDKLNLVKNRAEKDLERFKEFIESEGRATGAWRGTIGHGPPSSAAADALAWDSADDPTIDPATAPIQPDGDDEPVYPEDRPLGPREVAHEPDRPVIDSEDPR</sequence>
<evidence type="ECO:0000313" key="4">
    <source>
        <dbReference type="Proteomes" id="UP000643525"/>
    </source>
</evidence>
<dbReference type="RefSeq" id="WP_192594597.1">
    <property type="nucleotide sequence ID" value="NZ_BAAALJ010000017.1"/>
</dbReference>
<proteinExistence type="predicted"/>
<gene>
    <name evidence="3" type="ORF">H4W27_000560</name>
</gene>
<feature type="region of interest" description="Disordered" evidence="1">
    <location>
        <begin position="144"/>
        <end position="215"/>
    </location>
</feature>
<dbReference type="SUPFAM" id="SSF55961">
    <property type="entry name" value="Bet v1-like"/>
    <property type="match status" value="1"/>
</dbReference>
<dbReference type="Gene3D" id="3.30.530.20">
    <property type="match status" value="1"/>
</dbReference>
<organism evidence="3 4">
    <name type="scientific">Nesterenkonia lutea</name>
    <dbReference type="NCBI Taxonomy" id="272919"/>
    <lineage>
        <taxon>Bacteria</taxon>
        <taxon>Bacillati</taxon>
        <taxon>Actinomycetota</taxon>
        <taxon>Actinomycetes</taxon>
        <taxon>Micrococcales</taxon>
        <taxon>Micrococcaceae</taxon>
        <taxon>Nesterenkonia</taxon>
    </lineage>
</organism>
<evidence type="ECO:0000259" key="2">
    <source>
        <dbReference type="Pfam" id="PF03364"/>
    </source>
</evidence>
<name>A0ABR9JBX5_9MICC</name>
<dbReference type="PANTHER" id="PTHR33824:SF7">
    <property type="entry name" value="POLYKETIDE CYCLASE_DEHYDRASE AND LIPID TRANSPORT SUPERFAMILY PROTEIN"/>
    <property type="match status" value="1"/>
</dbReference>
<keyword evidence="4" id="KW-1185">Reference proteome</keyword>
<evidence type="ECO:0000256" key="1">
    <source>
        <dbReference type="SAM" id="MobiDB-lite"/>
    </source>
</evidence>
<dbReference type="Pfam" id="PF03364">
    <property type="entry name" value="Polyketide_cyc"/>
    <property type="match status" value="1"/>
</dbReference>
<feature type="compositionally biased region" description="Basic and acidic residues" evidence="1">
    <location>
        <begin position="190"/>
        <end position="215"/>
    </location>
</feature>
<dbReference type="PANTHER" id="PTHR33824">
    <property type="entry name" value="POLYKETIDE CYCLASE/DEHYDRASE AND LIPID TRANSPORT SUPERFAMILY PROTEIN"/>
    <property type="match status" value="1"/>
</dbReference>
<protein>
    <submittedName>
        <fullName evidence="3">Ribosome-associated toxin RatA of RatAB toxin-antitoxin module</fullName>
    </submittedName>
</protein>
<feature type="domain" description="Coenzyme Q-binding protein COQ10 START" evidence="2">
    <location>
        <begin position="11"/>
        <end position="129"/>
    </location>
</feature>
<dbReference type="InterPro" id="IPR005031">
    <property type="entry name" value="COQ10_START"/>
</dbReference>
<dbReference type="Proteomes" id="UP000643525">
    <property type="component" value="Unassembled WGS sequence"/>
</dbReference>
<dbReference type="CDD" id="cd07817">
    <property type="entry name" value="SRPBCC_8"/>
    <property type="match status" value="1"/>
</dbReference>
<dbReference type="EMBL" id="JADBED010000001">
    <property type="protein sequence ID" value="MBE1523442.1"/>
    <property type="molecule type" value="Genomic_DNA"/>
</dbReference>
<dbReference type="InterPro" id="IPR047137">
    <property type="entry name" value="ORF3"/>
</dbReference>
<reference evidence="3 4" key="1">
    <citation type="submission" date="2020-10" db="EMBL/GenBank/DDBJ databases">
        <title>Sequencing the genomes of 1000 actinobacteria strains.</title>
        <authorList>
            <person name="Klenk H.-P."/>
        </authorList>
    </citation>
    <scope>NUCLEOTIDE SEQUENCE [LARGE SCALE GENOMIC DNA]</scope>
    <source>
        <strain evidence="3 4">DSM 15666</strain>
    </source>
</reference>
<comment type="caution">
    <text evidence="3">The sequence shown here is derived from an EMBL/GenBank/DDBJ whole genome shotgun (WGS) entry which is preliminary data.</text>
</comment>
<accession>A0ABR9JBX5</accession>